<sequence>MTCRDTLSLLDDFIDDELSPQQAAQVRDHLAACEECRAEYGAMARVKSLLGQSSVPEPPEEYWSEVSAIIQARTVDSVPLIRERVAEEKSGSAQMLMRSAVVFAASAVLLVTTLLISHKRGDQSQSANRQAPVYMSSHLTEQMNHPLSDYLSKQDQDRIAGGTLVIGAPSMVGRYSSLAGISLTY</sequence>
<organism evidence="6 7">
    <name type="scientific">candidate division GN15 bacterium</name>
    <dbReference type="NCBI Taxonomy" id="2072418"/>
    <lineage>
        <taxon>Bacteria</taxon>
        <taxon>candidate division GN15</taxon>
    </lineage>
</organism>
<proteinExistence type="predicted"/>
<dbReference type="InterPro" id="IPR027383">
    <property type="entry name" value="Znf_put"/>
</dbReference>
<evidence type="ECO:0000256" key="4">
    <source>
        <dbReference type="ARBA" id="ARBA00023136"/>
    </source>
</evidence>
<dbReference type="Proteomes" id="UP000250918">
    <property type="component" value="Unassembled WGS sequence"/>
</dbReference>
<dbReference type="Pfam" id="PF13490">
    <property type="entry name" value="zf-HC2"/>
    <property type="match status" value="1"/>
</dbReference>
<dbReference type="GO" id="GO:0016020">
    <property type="term" value="C:membrane"/>
    <property type="evidence" value="ECO:0007669"/>
    <property type="project" value="UniProtKB-SubCell"/>
</dbReference>
<keyword evidence="2" id="KW-0812">Transmembrane</keyword>
<name>A0A855WXV7_9BACT</name>
<evidence type="ECO:0000313" key="6">
    <source>
        <dbReference type="EMBL" id="PWB70223.1"/>
    </source>
</evidence>
<dbReference type="InterPro" id="IPR041916">
    <property type="entry name" value="Anti_sigma_zinc_sf"/>
</dbReference>
<keyword evidence="4" id="KW-0472">Membrane</keyword>
<dbReference type="InterPro" id="IPR051474">
    <property type="entry name" value="Anti-sigma-K/W_factor"/>
</dbReference>
<gene>
    <name evidence="6" type="ORF">C3F09_09415</name>
</gene>
<comment type="subcellular location">
    <subcellularLocation>
        <location evidence="1">Membrane</location>
        <topology evidence="1">Single-pass membrane protein</topology>
    </subcellularLocation>
</comment>
<keyword evidence="3" id="KW-1133">Transmembrane helix</keyword>
<reference evidence="6 7" key="1">
    <citation type="journal article" date="2018" name="ISME J.">
        <title>A methanotrophic archaeon couples anaerobic oxidation of methane to Fe(III) reduction.</title>
        <authorList>
            <person name="Cai C."/>
            <person name="Leu A.O."/>
            <person name="Xie G.J."/>
            <person name="Guo J."/>
            <person name="Feng Y."/>
            <person name="Zhao J.X."/>
            <person name="Tyson G.W."/>
            <person name="Yuan Z."/>
            <person name="Hu S."/>
        </authorList>
    </citation>
    <scope>NUCLEOTIDE SEQUENCE [LARGE SCALE GENOMIC DNA]</scope>
    <source>
        <strain evidence="6">FeB_12</strain>
    </source>
</reference>
<dbReference type="GO" id="GO:0006417">
    <property type="term" value="P:regulation of translation"/>
    <property type="evidence" value="ECO:0007669"/>
    <property type="project" value="TreeGrafter"/>
</dbReference>
<protein>
    <recommendedName>
        <fullName evidence="5">Putative zinc-finger domain-containing protein</fullName>
    </recommendedName>
</protein>
<dbReference type="PANTHER" id="PTHR37461">
    <property type="entry name" value="ANTI-SIGMA-K FACTOR RSKA"/>
    <property type="match status" value="1"/>
</dbReference>
<evidence type="ECO:0000256" key="2">
    <source>
        <dbReference type="ARBA" id="ARBA00022692"/>
    </source>
</evidence>
<evidence type="ECO:0000256" key="3">
    <source>
        <dbReference type="ARBA" id="ARBA00022989"/>
    </source>
</evidence>
<dbReference type="GO" id="GO:0016989">
    <property type="term" value="F:sigma factor antagonist activity"/>
    <property type="evidence" value="ECO:0007669"/>
    <property type="project" value="TreeGrafter"/>
</dbReference>
<comment type="caution">
    <text evidence="6">The sequence shown here is derived from an EMBL/GenBank/DDBJ whole genome shotgun (WGS) entry which is preliminary data.</text>
</comment>
<dbReference type="PANTHER" id="PTHR37461:SF1">
    <property type="entry name" value="ANTI-SIGMA-K FACTOR RSKA"/>
    <property type="match status" value="1"/>
</dbReference>
<evidence type="ECO:0000313" key="7">
    <source>
        <dbReference type="Proteomes" id="UP000250918"/>
    </source>
</evidence>
<evidence type="ECO:0000259" key="5">
    <source>
        <dbReference type="Pfam" id="PF13490"/>
    </source>
</evidence>
<feature type="domain" description="Putative zinc-finger" evidence="5">
    <location>
        <begin position="3"/>
        <end position="37"/>
    </location>
</feature>
<dbReference type="AlphaFoldDB" id="A0A855WXV7"/>
<dbReference type="EMBL" id="PQAP01000151">
    <property type="protein sequence ID" value="PWB70223.1"/>
    <property type="molecule type" value="Genomic_DNA"/>
</dbReference>
<dbReference type="Gene3D" id="1.10.10.1320">
    <property type="entry name" value="Anti-sigma factor, zinc-finger domain"/>
    <property type="match status" value="1"/>
</dbReference>
<evidence type="ECO:0000256" key="1">
    <source>
        <dbReference type="ARBA" id="ARBA00004167"/>
    </source>
</evidence>
<accession>A0A855WXV7</accession>